<keyword evidence="12" id="KW-1185">Reference proteome</keyword>
<keyword evidence="10" id="KW-0812">Transmembrane</keyword>
<dbReference type="CDD" id="cd11058">
    <property type="entry name" value="CYP60B-like"/>
    <property type="match status" value="1"/>
</dbReference>
<dbReference type="Gene3D" id="1.10.630.10">
    <property type="entry name" value="Cytochrome P450"/>
    <property type="match status" value="1"/>
</dbReference>
<keyword evidence="6 8" id="KW-0408">Iron</keyword>
<dbReference type="PRINTS" id="PR00385">
    <property type="entry name" value="P450"/>
</dbReference>
<dbReference type="GeneID" id="25974643"/>
<evidence type="ECO:0000256" key="9">
    <source>
        <dbReference type="RuleBase" id="RU000461"/>
    </source>
</evidence>
<dbReference type="eggNOG" id="KOG0158">
    <property type="taxonomic scope" value="Eukaryota"/>
</dbReference>
<dbReference type="STRING" id="655863.F0XE62"/>
<name>F0XE62_GROCL</name>
<dbReference type="EMBL" id="GL629765">
    <property type="protein sequence ID" value="EFX04804.1"/>
    <property type="molecule type" value="Genomic_DNA"/>
</dbReference>
<evidence type="ECO:0000313" key="12">
    <source>
        <dbReference type="Proteomes" id="UP000007796"/>
    </source>
</evidence>
<keyword evidence="7 9" id="KW-0503">Monooxygenase</keyword>
<feature type="binding site" description="axial binding residue" evidence="8">
    <location>
        <position position="461"/>
    </location>
    <ligand>
        <name>heme</name>
        <dbReference type="ChEBI" id="CHEBI:30413"/>
    </ligand>
    <ligandPart>
        <name>Fe</name>
        <dbReference type="ChEBI" id="CHEBI:18248"/>
    </ligandPart>
</feature>
<evidence type="ECO:0000256" key="2">
    <source>
        <dbReference type="ARBA" id="ARBA00010617"/>
    </source>
</evidence>
<dbReference type="InterPro" id="IPR001128">
    <property type="entry name" value="Cyt_P450"/>
</dbReference>
<dbReference type="GO" id="GO:0004497">
    <property type="term" value="F:monooxygenase activity"/>
    <property type="evidence" value="ECO:0007669"/>
    <property type="project" value="UniProtKB-KW"/>
</dbReference>
<dbReference type="InterPro" id="IPR017972">
    <property type="entry name" value="Cyt_P450_CS"/>
</dbReference>
<dbReference type="GO" id="GO:0005506">
    <property type="term" value="F:iron ion binding"/>
    <property type="evidence" value="ECO:0007669"/>
    <property type="project" value="InterPro"/>
</dbReference>
<keyword evidence="5 9" id="KW-0560">Oxidoreductase</keyword>
<dbReference type="PROSITE" id="PS00086">
    <property type="entry name" value="CYTOCHROME_P450"/>
    <property type="match status" value="1"/>
</dbReference>
<evidence type="ECO:0000256" key="4">
    <source>
        <dbReference type="ARBA" id="ARBA00022723"/>
    </source>
</evidence>
<dbReference type="InterPro" id="IPR036396">
    <property type="entry name" value="Cyt_P450_sf"/>
</dbReference>
<keyword evidence="3 8" id="KW-0349">Heme</keyword>
<dbReference type="FunFam" id="1.10.630.10:FF:000047">
    <property type="entry name" value="Cytochrome P450 monooxygenase"/>
    <property type="match status" value="1"/>
</dbReference>
<dbReference type="GO" id="GO:0020037">
    <property type="term" value="F:heme binding"/>
    <property type="evidence" value="ECO:0007669"/>
    <property type="project" value="InterPro"/>
</dbReference>
<dbReference type="SUPFAM" id="SSF48264">
    <property type="entry name" value="Cytochrome P450"/>
    <property type="match status" value="1"/>
</dbReference>
<evidence type="ECO:0000313" key="11">
    <source>
        <dbReference type="EMBL" id="EFX04804.1"/>
    </source>
</evidence>
<gene>
    <name evidence="11" type="ORF">CMQ_1732</name>
</gene>
<dbReference type="PANTHER" id="PTHR24305">
    <property type="entry name" value="CYTOCHROME P450"/>
    <property type="match status" value="1"/>
</dbReference>
<sequence length="518" mass="58632">MKTLDYNAVTVACATIGVTVFLFVGNVFYNLFLHPLRKYPGPLLHRATRLGYVYNLMGGFLPRHVLAWHEKYGPVVRIAPDQLAFIDPEAWKDIYGHRTGSYIGTEEMAKSETFYVTPRIPLSIITEKRGNHAILRKKLSHGFSERAMREQEPIIKSYVDLLIQRLYENCHLPESSTEYSDDAAAASEKTPKLQALDMTVWYNWTTFDIIGDLAFGESFHCLKDVKYHPWVDAINKTILNNSVLIATKMMYLTFLIKVFFGFAAEGRKKSLEMSIIRVQKRKALGVERPDFLDGLIKPGKNEKQVLDIPHLASNASTLVLAGSETTATLLSGVTYLLLKNPKTLERLTAEVRSTFSSESEINFVSANGLSYMLACLNEALRCYPPVPFGMPRIVPKGGATIAGNFVSAGTSVACWQWAMNYSPVNWEDPNSFKPERFLEGSRNVNDNLDAMQPFSMGPRNCIGRNLAYTEMRLILARILYNFDIQLADPNLDWMEHQGSYILWNKPQLNVYLKPVVRD</sequence>
<evidence type="ECO:0000256" key="6">
    <source>
        <dbReference type="ARBA" id="ARBA00023004"/>
    </source>
</evidence>
<dbReference type="Pfam" id="PF00067">
    <property type="entry name" value="p450"/>
    <property type="match status" value="1"/>
</dbReference>
<dbReference type="InParanoid" id="F0XE62"/>
<dbReference type="RefSeq" id="XP_014174286.1">
    <property type="nucleotide sequence ID" value="XM_014318811.1"/>
</dbReference>
<comment type="cofactor">
    <cofactor evidence="1 8">
        <name>heme</name>
        <dbReference type="ChEBI" id="CHEBI:30413"/>
    </cofactor>
</comment>
<dbReference type="OrthoDB" id="1470350at2759"/>
<keyword evidence="4 8" id="KW-0479">Metal-binding</keyword>
<dbReference type="InterPro" id="IPR002401">
    <property type="entry name" value="Cyt_P450_E_grp-I"/>
</dbReference>
<evidence type="ECO:0000256" key="1">
    <source>
        <dbReference type="ARBA" id="ARBA00001971"/>
    </source>
</evidence>
<evidence type="ECO:0000256" key="8">
    <source>
        <dbReference type="PIRSR" id="PIRSR602401-1"/>
    </source>
</evidence>
<dbReference type="GO" id="GO:0016705">
    <property type="term" value="F:oxidoreductase activity, acting on paired donors, with incorporation or reduction of molecular oxygen"/>
    <property type="evidence" value="ECO:0007669"/>
    <property type="project" value="InterPro"/>
</dbReference>
<dbReference type="Proteomes" id="UP000007796">
    <property type="component" value="Unassembled WGS sequence"/>
</dbReference>
<feature type="transmembrane region" description="Helical" evidence="10">
    <location>
        <begin position="6"/>
        <end position="29"/>
    </location>
</feature>
<comment type="similarity">
    <text evidence="2 9">Belongs to the cytochrome P450 family.</text>
</comment>
<dbReference type="GO" id="GO:0009403">
    <property type="term" value="P:toxin biosynthetic process"/>
    <property type="evidence" value="ECO:0007669"/>
    <property type="project" value="UniProtKB-ARBA"/>
</dbReference>
<evidence type="ECO:0000256" key="10">
    <source>
        <dbReference type="SAM" id="Phobius"/>
    </source>
</evidence>
<keyword evidence="10" id="KW-0472">Membrane</keyword>
<organism evidence="12">
    <name type="scientific">Grosmannia clavigera (strain kw1407 / UAMH 11150)</name>
    <name type="common">Blue stain fungus</name>
    <name type="synonym">Graphiocladiella clavigera</name>
    <dbReference type="NCBI Taxonomy" id="655863"/>
    <lineage>
        <taxon>Eukaryota</taxon>
        <taxon>Fungi</taxon>
        <taxon>Dikarya</taxon>
        <taxon>Ascomycota</taxon>
        <taxon>Pezizomycotina</taxon>
        <taxon>Sordariomycetes</taxon>
        <taxon>Sordariomycetidae</taxon>
        <taxon>Ophiostomatales</taxon>
        <taxon>Ophiostomataceae</taxon>
        <taxon>Leptographium</taxon>
    </lineage>
</organism>
<evidence type="ECO:0000256" key="3">
    <source>
        <dbReference type="ARBA" id="ARBA00022617"/>
    </source>
</evidence>
<accession>F0XE62</accession>
<reference evidence="11 12" key="1">
    <citation type="journal article" date="2011" name="Proc. Natl. Acad. Sci. U.S.A.">
        <title>Genome and transcriptome analyses of the mountain pine beetle-fungal symbiont Grosmannia clavigera, a lodgepole pine pathogen.</title>
        <authorList>
            <person name="DiGuistini S."/>
            <person name="Wang Y."/>
            <person name="Liao N.Y."/>
            <person name="Taylor G."/>
            <person name="Tanguay P."/>
            <person name="Feau N."/>
            <person name="Henrissat B."/>
            <person name="Chan S.K."/>
            <person name="Hesse-Orce U."/>
            <person name="Alamouti S.M."/>
            <person name="Tsui C.K.M."/>
            <person name="Docking R.T."/>
            <person name="Levasseur A."/>
            <person name="Haridas S."/>
            <person name="Robertson G."/>
            <person name="Birol I."/>
            <person name="Holt R.A."/>
            <person name="Marra M.A."/>
            <person name="Hamelin R.C."/>
            <person name="Hirst M."/>
            <person name="Jones S.J.M."/>
            <person name="Bohlmann J."/>
            <person name="Breuil C."/>
        </authorList>
    </citation>
    <scope>NUCLEOTIDE SEQUENCE [LARGE SCALE GENOMIC DNA]</scope>
    <source>
        <strain evidence="12">kw1407 / UAMH 11150</strain>
    </source>
</reference>
<dbReference type="PANTHER" id="PTHR24305:SF230">
    <property type="entry name" value="P450, PUTATIVE (EUROFUNG)-RELATED"/>
    <property type="match status" value="1"/>
</dbReference>
<dbReference type="HOGENOM" id="CLU_001570_14_11_1"/>
<evidence type="ECO:0000256" key="7">
    <source>
        <dbReference type="ARBA" id="ARBA00023033"/>
    </source>
</evidence>
<dbReference type="InterPro" id="IPR050121">
    <property type="entry name" value="Cytochrome_P450_monoxygenase"/>
</dbReference>
<protein>
    <submittedName>
        <fullName evidence="11">Cytochrome p450 monooxygenase</fullName>
    </submittedName>
</protein>
<keyword evidence="10" id="KW-1133">Transmembrane helix</keyword>
<dbReference type="PRINTS" id="PR00463">
    <property type="entry name" value="EP450I"/>
</dbReference>
<dbReference type="AlphaFoldDB" id="F0XE62"/>
<evidence type="ECO:0000256" key="5">
    <source>
        <dbReference type="ARBA" id="ARBA00023002"/>
    </source>
</evidence>
<proteinExistence type="inferred from homology"/>